<protein>
    <submittedName>
        <fullName evidence="1">Uncharacterized protein</fullName>
    </submittedName>
</protein>
<name>A0AB39CEE3_9VIRU</name>
<evidence type="ECO:0000313" key="1">
    <source>
        <dbReference type="EMBL" id="XDJ15374.1"/>
    </source>
</evidence>
<organism evidence="1">
    <name type="scientific">Pseudomonas phage HRDY3</name>
    <dbReference type="NCBI Taxonomy" id="3236930"/>
    <lineage>
        <taxon>Viruses</taxon>
    </lineage>
</organism>
<reference evidence="1" key="1">
    <citation type="submission" date="2024-07" db="EMBL/GenBank/DDBJ databases">
        <authorList>
            <person name="Bringhurst R.M."/>
            <person name="Homer T.E."/>
        </authorList>
    </citation>
    <scope>NUCLEOTIDE SEQUENCE</scope>
</reference>
<sequence length="692" mass="78987">MSNFVEFGKAVNAAYTSILEKDGGKKNRVFVVDIKGDDLWAAYLAAFPEGTNPMFRERREYECNTCHNFVRNLGAVVYAEKGKLLTVWDVELENPTYQIVADTLAKLVRSLPIKERFWAEMPSYGCEQTTSATTGEKWNHFHGDVPAIFRWNKNPSDYIGESTNDKNGLERSISEISDEAIEIVLDLINTDSLYKGPEKIKKVEMLQRLKAAYGKLKTERGREIFLWTESSEKTRVHSDVIGTLLLDITAGVELEVAVKKFEDKMAGGNYKRSKALVTQKMIDEAQKVVEKLDLEASLHRRHAKREDISVNDVEFVDGTVRKKLRGGAFEGIKPTAKAKVAAPKLDKIEDISIKDFMAKVLPKIDTMEMFVQNRHIPKLVSLLAPVYPDANPLFKWDNGFSWSYNGDVADSDIRRAVQEKGGRVDGVLRFSHSWNYGKRNASLMDLHVFMPGNPHKSGKHDNYGFERDRVGWNNRTDYRSGGSQDVDYTEAAPEGYVPVENITFPDLSKLKDGQYQCKIHNWRKREPNYGGFKAEIEFEGNVFEYEYDQPLDHKEWVDVATVTLKNGKFSIEHHLPHSASSTEVWGITTEQWTPVDLITRSPNFWNGQSIGNEHVFFILRGCLREGSTRGFYNEYLRDDLHKHRKVFEVVAGQMRAPFTEQQLSGLGFSTTQRNDIQVRVKGSMSRVFNIKF</sequence>
<accession>A0AB39CEE3</accession>
<dbReference type="EMBL" id="PQ015379">
    <property type="protein sequence ID" value="XDJ15374.1"/>
    <property type="molecule type" value="Genomic_DNA"/>
</dbReference>
<proteinExistence type="predicted"/>